<feature type="signal peptide" evidence="2">
    <location>
        <begin position="1"/>
        <end position="25"/>
    </location>
</feature>
<name>F4R5P0_MELLP</name>
<feature type="compositionally biased region" description="Basic and acidic residues" evidence="1">
    <location>
        <begin position="155"/>
        <end position="164"/>
    </location>
</feature>
<accession>F4R5P0</accession>
<dbReference type="OrthoDB" id="2512831at2759"/>
<keyword evidence="2" id="KW-0732">Signal</keyword>
<evidence type="ECO:0000256" key="1">
    <source>
        <dbReference type="SAM" id="MobiDB-lite"/>
    </source>
</evidence>
<dbReference type="KEGG" id="mlr:MELLADRAFT_102012"/>
<gene>
    <name evidence="3" type="ORF">MELLADRAFT_102012</name>
</gene>
<feature type="chain" id="PRO_5003314819" description="Secreted protein" evidence="2">
    <location>
        <begin position="26"/>
        <end position="692"/>
    </location>
</feature>
<dbReference type="RefSeq" id="XP_007404605.1">
    <property type="nucleotide sequence ID" value="XM_007404543.1"/>
</dbReference>
<organism evidence="4">
    <name type="scientific">Melampsora larici-populina (strain 98AG31 / pathotype 3-4-7)</name>
    <name type="common">Poplar leaf rust fungus</name>
    <dbReference type="NCBI Taxonomy" id="747676"/>
    <lineage>
        <taxon>Eukaryota</taxon>
        <taxon>Fungi</taxon>
        <taxon>Dikarya</taxon>
        <taxon>Basidiomycota</taxon>
        <taxon>Pucciniomycotina</taxon>
        <taxon>Pucciniomycetes</taxon>
        <taxon>Pucciniales</taxon>
        <taxon>Melampsoraceae</taxon>
        <taxon>Melampsora</taxon>
    </lineage>
</organism>
<dbReference type="Proteomes" id="UP000001072">
    <property type="component" value="Unassembled WGS sequence"/>
</dbReference>
<sequence>MVKSLNLTIWFISLNFFNFSFLVRGMTESEPVFNIKQIPMDDELIGPHQSSKLYQSFQASDNNKLYSSSRPYKTSSRAEEIQVNPIPEGQNGFHYSPVVFLHYHFPSSMPSFTKPTTPTVTKLGFRDAKVWADNLLSHLGSQRDTSQLQPVVESSHAKDTMEPSREMQLETAKEKLVLPSIGTSSGKRLADQAFPTETNELEGRHQSNVINNPDINSPLYVPPKISNAPIEEGLKRQRLTHSDEIKFSTTDHQDNIGPLNLNVQKGVLRGIDESKLMDYKPISSSKTLKPKVRSFRQRISYKKFSLFDFQSDESNYQSSMSVISRVIELAEIINPLKEASLKPRIREIREALNLLPIEDRLIQVFENQPSYQQDTFQHIRSYCQWIGIDSKDDYIPPRGSYAMSLNWFRYPLSSLYLFGNYKIHTQKFEPLRDNFNGIDFQIEHAYERFRWVRQVQSIYKIPRSRQQLCEAIMWIGYLLFRENRHPKNISRIIRNYITTWNQINKTHQIGSLPATFVTKCMIDFASMTEETYRDSHTLRMKLNILYNEQGKDENGKAFWKSLTPSMGSKSSGRLNWDEQDKASKLLVEATDHPDTFSSKIISWGFKPDQASFLWNLSMDMRNLQRQQQIVMDQMYEGMNLRLNMNDLEIGKCEIRKEIHHQQFSNKIHLLTCIADHLLSESFENWKILSSGV</sequence>
<proteinExistence type="predicted"/>
<dbReference type="EMBL" id="GL883091">
    <property type="protein sequence ID" value="EGG12230.1"/>
    <property type="molecule type" value="Genomic_DNA"/>
</dbReference>
<evidence type="ECO:0000313" key="3">
    <source>
        <dbReference type="EMBL" id="EGG12230.1"/>
    </source>
</evidence>
<dbReference type="VEuPathDB" id="FungiDB:MELLADRAFT_102012"/>
<protein>
    <recommendedName>
        <fullName evidence="5">Secreted protein</fullName>
    </recommendedName>
</protein>
<dbReference type="HOGENOM" id="CLU_408859_0_0_1"/>
<evidence type="ECO:0008006" key="5">
    <source>
        <dbReference type="Google" id="ProtNLM"/>
    </source>
</evidence>
<dbReference type="GeneID" id="18921541"/>
<dbReference type="InParanoid" id="F4R5P0"/>
<feature type="region of interest" description="Disordered" evidence="1">
    <location>
        <begin position="143"/>
        <end position="164"/>
    </location>
</feature>
<keyword evidence="4" id="KW-1185">Reference proteome</keyword>
<dbReference type="AlphaFoldDB" id="F4R5P0"/>
<reference evidence="4" key="1">
    <citation type="journal article" date="2011" name="Proc. Natl. Acad. Sci. U.S.A.">
        <title>Obligate biotrophy features unraveled by the genomic analysis of rust fungi.</title>
        <authorList>
            <person name="Duplessis S."/>
            <person name="Cuomo C.A."/>
            <person name="Lin Y.-C."/>
            <person name="Aerts A."/>
            <person name="Tisserant E."/>
            <person name="Veneault-Fourrey C."/>
            <person name="Joly D.L."/>
            <person name="Hacquard S."/>
            <person name="Amselem J."/>
            <person name="Cantarel B.L."/>
            <person name="Chiu R."/>
            <person name="Coutinho P.M."/>
            <person name="Feau N."/>
            <person name="Field M."/>
            <person name="Frey P."/>
            <person name="Gelhaye E."/>
            <person name="Goldberg J."/>
            <person name="Grabherr M.G."/>
            <person name="Kodira C.D."/>
            <person name="Kohler A."/>
            <person name="Kuees U."/>
            <person name="Lindquist E.A."/>
            <person name="Lucas S.M."/>
            <person name="Mago R."/>
            <person name="Mauceli E."/>
            <person name="Morin E."/>
            <person name="Murat C."/>
            <person name="Pangilinan J.L."/>
            <person name="Park R."/>
            <person name="Pearson M."/>
            <person name="Quesneville H."/>
            <person name="Rouhier N."/>
            <person name="Sakthikumar S."/>
            <person name="Salamov A.A."/>
            <person name="Schmutz J."/>
            <person name="Selles B."/>
            <person name="Shapiro H."/>
            <person name="Tanguay P."/>
            <person name="Tuskan G.A."/>
            <person name="Henrissat B."/>
            <person name="Van de Peer Y."/>
            <person name="Rouze P."/>
            <person name="Ellis J.G."/>
            <person name="Dodds P.N."/>
            <person name="Schein J.E."/>
            <person name="Zhong S."/>
            <person name="Hamelin R.C."/>
            <person name="Grigoriev I.V."/>
            <person name="Szabo L.J."/>
            <person name="Martin F."/>
        </authorList>
    </citation>
    <scope>NUCLEOTIDE SEQUENCE [LARGE SCALE GENOMIC DNA]</scope>
    <source>
        <strain evidence="4">98AG31 / pathotype 3-4-7</strain>
    </source>
</reference>
<evidence type="ECO:0000256" key="2">
    <source>
        <dbReference type="SAM" id="SignalP"/>
    </source>
</evidence>
<evidence type="ECO:0000313" key="4">
    <source>
        <dbReference type="Proteomes" id="UP000001072"/>
    </source>
</evidence>